<dbReference type="KEGG" id="ruf:TH63_00845"/>
<name>A0A0H4VFV6_9BACT</name>
<evidence type="ECO:0000259" key="2">
    <source>
        <dbReference type="Pfam" id="PF03795"/>
    </source>
</evidence>
<dbReference type="PANTHER" id="PTHR37828:SF1">
    <property type="entry name" value="YCII-RELATED DOMAIN-CONTAINING PROTEIN"/>
    <property type="match status" value="1"/>
</dbReference>
<evidence type="ECO:0000256" key="1">
    <source>
        <dbReference type="ARBA" id="ARBA00007689"/>
    </source>
</evidence>
<dbReference type="InterPro" id="IPR011008">
    <property type="entry name" value="Dimeric_a/b-barrel"/>
</dbReference>
<organism evidence="3 4">
    <name type="scientific">Rufibacter radiotolerans</name>
    <dbReference type="NCBI Taxonomy" id="1379910"/>
    <lineage>
        <taxon>Bacteria</taxon>
        <taxon>Pseudomonadati</taxon>
        <taxon>Bacteroidota</taxon>
        <taxon>Cytophagia</taxon>
        <taxon>Cytophagales</taxon>
        <taxon>Hymenobacteraceae</taxon>
        <taxon>Rufibacter</taxon>
    </lineage>
</organism>
<dbReference type="InterPro" id="IPR005545">
    <property type="entry name" value="YCII"/>
</dbReference>
<reference evidence="3 4" key="1">
    <citation type="submission" date="2015-01" db="EMBL/GenBank/DDBJ databases">
        <title>Rufibacter sp./DG31D/ whole genome sequencing.</title>
        <authorList>
            <person name="Kim M.K."/>
            <person name="Srinivasan S."/>
            <person name="Lee J.-J."/>
        </authorList>
    </citation>
    <scope>NUCLEOTIDE SEQUENCE [LARGE SCALE GENOMIC DNA]</scope>
    <source>
        <strain evidence="3 4">DG31D</strain>
    </source>
</reference>
<dbReference type="AlphaFoldDB" id="A0A0H4VFV6"/>
<comment type="similarity">
    <text evidence="1">Belongs to the YciI family.</text>
</comment>
<dbReference type="RefSeq" id="WP_048919255.1">
    <property type="nucleotide sequence ID" value="NZ_CP010777.1"/>
</dbReference>
<evidence type="ECO:0000313" key="3">
    <source>
        <dbReference type="EMBL" id="AKQ44505.1"/>
    </source>
</evidence>
<dbReference type="EMBL" id="CP010777">
    <property type="protein sequence ID" value="AKQ44505.1"/>
    <property type="molecule type" value="Genomic_DNA"/>
</dbReference>
<feature type="domain" description="YCII-related" evidence="2">
    <location>
        <begin position="1"/>
        <end position="81"/>
    </location>
</feature>
<proteinExistence type="inferred from homology"/>
<dbReference type="Pfam" id="PF03795">
    <property type="entry name" value="YCII"/>
    <property type="match status" value="1"/>
</dbReference>
<keyword evidence="4" id="KW-1185">Reference proteome</keyword>
<protein>
    <submittedName>
        <fullName evidence="3">GTP cyclohydrolase</fullName>
    </submittedName>
</protein>
<dbReference type="Gene3D" id="3.30.70.1060">
    <property type="entry name" value="Dimeric alpha+beta barrel"/>
    <property type="match status" value="1"/>
</dbReference>
<dbReference type="Proteomes" id="UP000036458">
    <property type="component" value="Chromosome"/>
</dbReference>
<keyword evidence="3" id="KW-0378">Hydrolase</keyword>
<dbReference type="GO" id="GO:0016787">
    <property type="term" value="F:hydrolase activity"/>
    <property type="evidence" value="ECO:0007669"/>
    <property type="project" value="UniProtKB-KW"/>
</dbReference>
<gene>
    <name evidence="3" type="ORF">TH63_00845</name>
</gene>
<dbReference type="OrthoDB" id="9814407at2"/>
<dbReference type="PATRIC" id="fig|1379910.4.peg.176"/>
<accession>A0A0H4VFV6</accession>
<evidence type="ECO:0000313" key="4">
    <source>
        <dbReference type="Proteomes" id="UP000036458"/>
    </source>
</evidence>
<dbReference type="SUPFAM" id="SSF54909">
    <property type="entry name" value="Dimeric alpha+beta barrel"/>
    <property type="match status" value="1"/>
</dbReference>
<dbReference type="PANTHER" id="PTHR37828">
    <property type="entry name" value="GSR2449 PROTEIN"/>
    <property type="match status" value="1"/>
</dbReference>
<sequence length="96" mass="10703">MFLIELTYKGPFEEVAPFLAEHLAFVEKGYASGHFLASGRKEPRTGGLIFCQAASKAEVEELMQEDPFVYQDLADLRIIEFVASRAEAGLEAFLET</sequence>